<organism evidence="3 4">
    <name type="scientific">Psychromicrobium silvestre</name>
    <dbReference type="NCBI Taxonomy" id="1645614"/>
    <lineage>
        <taxon>Bacteria</taxon>
        <taxon>Bacillati</taxon>
        <taxon>Actinomycetota</taxon>
        <taxon>Actinomycetes</taxon>
        <taxon>Micrococcales</taxon>
        <taxon>Micrococcaceae</taxon>
        <taxon>Psychromicrobium</taxon>
    </lineage>
</organism>
<keyword evidence="1" id="KW-0378">Hydrolase</keyword>
<dbReference type="InterPro" id="IPR050272">
    <property type="entry name" value="Isochorismatase-like_hydrls"/>
</dbReference>
<dbReference type="Proteomes" id="UP000521748">
    <property type="component" value="Unassembled WGS sequence"/>
</dbReference>
<sequence>MTQALIVIDVQQDMVNGSYAGELANKDAVIGNIKLAIEKASDAGAQVIFIRDKDVAGGSGPGFEVFDELPQPAGSVTIDKANNNLFTRTLLAPFLKERRIEHLVICGMQSEYCIDTAVRAAVGRDFQVTLLEDAHSTVDSPVLSAEQIIAHENETLYAHGDLEFFCVTRSVSEDIFTPNHAETLASWEAEEQTPAS</sequence>
<dbReference type="AlphaFoldDB" id="A0A7Y9LTA6"/>
<dbReference type="InterPro" id="IPR000868">
    <property type="entry name" value="Isochorismatase-like_dom"/>
</dbReference>
<dbReference type="SUPFAM" id="SSF52499">
    <property type="entry name" value="Isochorismatase-like hydrolases"/>
    <property type="match status" value="1"/>
</dbReference>
<gene>
    <name evidence="3" type="ORF">FHU41_001449</name>
</gene>
<protein>
    <submittedName>
        <fullName evidence="3">Nicotinamidase-related amidase</fullName>
    </submittedName>
</protein>
<feature type="domain" description="Isochorismatase-like" evidence="2">
    <location>
        <begin position="4"/>
        <end position="139"/>
    </location>
</feature>
<comment type="caution">
    <text evidence="3">The sequence shown here is derived from an EMBL/GenBank/DDBJ whole genome shotgun (WGS) entry which is preliminary data.</text>
</comment>
<dbReference type="RefSeq" id="WP_179388896.1">
    <property type="nucleotide sequence ID" value="NZ_JACBYQ010000001.1"/>
</dbReference>
<keyword evidence="4" id="KW-1185">Reference proteome</keyword>
<reference evidence="3 4" key="1">
    <citation type="submission" date="2020-07" db="EMBL/GenBank/DDBJ databases">
        <title>Sequencing the genomes of 1000 actinobacteria strains.</title>
        <authorList>
            <person name="Klenk H.-P."/>
        </authorList>
    </citation>
    <scope>NUCLEOTIDE SEQUENCE [LARGE SCALE GENOMIC DNA]</scope>
    <source>
        <strain evidence="3 4">DSM 102047</strain>
    </source>
</reference>
<evidence type="ECO:0000313" key="4">
    <source>
        <dbReference type="Proteomes" id="UP000521748"/>
    </source>
</evidence>
<dbReference type="GO" id="GO:0016787">
    <property type="term" value="F:hydrolase activity"/>
    <property type="evidence" value="ECO:0007669"/>
    <property type="project" value="UniProtKB-KW"/>
</dbReference>
<dbReference type="PANTHER" id="PTHR43540">
    <property type="entry name" value="PEROXYUREIDOACRYLATE/UREIDOACRYLATE AMIDOHYDROLASE-RELATED"/>
    <property type="match status" value="1"/>
</dbReference>
<evidence type="ECO:0000256" key="1">
    <source>
        <dbReference type="ARBA" id="ARBA00022801"/>
    </source>
</evidence>
<accession>A0A7Y9LTA6</accession>
<evidence type="ECO:0000313" key="3">
    <source>
        <dbReference type="EMBL" id="NYE95228.1"/>
    </source>
</evidence>
<name>A0A7Y9LTA6_9MICC</name>
<evidence type="ECO:0000259" key="2">
    <source>
        <dbReference type="Pfam" id="PF00857"/>
    </source>
</evidence>
<dbReference type="PANTHER" id="PTHR43540:SF14">
    <property type="entry name" value="ISOCHORISMATASE"/>
    <property type="match status" value="1"/>
</dbReference>
<dbReference type="InterPro" id="IPR036380">
    <property type="entry name" value="Isochorismatase-like_sf"/>
</dbReference>
<proteinExistence type="predicted"/>
<dbReference type="Gene3D" id="3.40.50.850">
    <property type="entry name" value="Isochorismatase-like"/>
    <property type="match status" value="1"/>
</dbReference>
<dbReference type="Pfam" id="PF00857">
    <property type="entry name" value="Isochorismatase"/>
    <property type="match status" value="1"/>
</dbReference>
<dbReference type="EMBL" id="JACBYQ010000001">
    <property type="protein sequence ID" value="NYE95228.1"/>
    <property type="molecule type" value="Genomic_DNA"/>
</dbReference>